<dbReference type="Pfam" id="PF07433">
    <property type="entry name" value="DUF1513"/>
    <property type="match status" value="1"/>
</dbReference>
<proteinExistence type="predicted"/>
<sequence length="386" mass="41299">MAAFSPLVSRRGALAWVSGLLTAPMLARAAAEPLRALQLAAAWQQADGGYRIGLLAAPGAPDAPVSVLHELEVPTRAHGVHPLPDGSILATARRPGDWLLRWHPGGADAEPLWHWVDPTRSFNGHVIGSPNGRHIYTTETDIDTGASLVARRDARSLETEAEWSTHGIDAHELLWAPAAEGSGERTLIVANGGVPTAPETGRVKRDLHTMDSSIVRLDVRSGELLGQWRLQDPRLSLRHLAWSTDRRVLGVALQAEHDDLATRHSAPILALFDGQALRVASAPQDVARSIHGYGGSIAATASGWAVSCPRANGIATFAPQGAWHGLVALSEVCALAVDRQQLWAAGVTHSLQDALQHPQRHPHARSLDGARMDNHWAVARSAARPT</sequence>
<dbReference type="RefSeq" id="WP_309828882.1">
    <property type="nucleotide sequence ID" value="NZ_JAVIZX010000001.1"/>
</dbReference>
<dbReference type="InterPro" id="IPR008311">
    <property type="entry name" value="UCP028101"/>
</dbReference>
<dbReference type="SUPFAM" id="SSF50969">
    <property type="entry name" value="YVTN repeat-like/Quinoprotein amine dehydrogenase"/>
    <property type="match status" value="1"/>
</dbReference>
<dbReference type="InterPro" id="IPR011044">
    <property type="entry name" value="Quino_amine_DH_bsu"/>
</dbReference>
<accession>A0ABU1IBK1</accession>
<organism evidence="1 2">
    <name type="scientific">Paracidovorax wautersii</name>
    <dbReference type="NCBI Taxonomy" id="1177982"/>
    <lineage>
        <taxon>Bacteria</taxon>
        <taxon>Pseudomonadati</taxon>
        <taxon>Pseudomonadota</taxon>
        <taxon>Betaproteobacteria</taxon>
        <taxon>Burkholderiales</taxon>
        <taxon>Comamonadaceae</taxon>
        <taxon>Paracidovorax</taxon>
    </lineage>
</organism>
<evidence type="ECO:0000313" key="2">
    <source>
        <dbReference type="Proteomes" id="UP001267710"/>
    </source>
</evidence>
<name>A0ABU1IBK1_9BURK</name>
<dbReference type="EMBL" id="JAVIZX010000001">
    <property type="protein sequence ID" value="MDR6214609.1"/>
    <property type="molecule type" value="Genomic_DNA"/>
</dbReference>
<dbReference type="Proteomes" id="UP001267710">
    <property type="component" value="Unassembled WGS sequence"/>
</dbReference>
<reference evidence="1 2" key="1">
    <citation type="submission" date="2023-08" db="EMBL/GenBank/DDBJ databases">
        <title>Functional and genomic diversity of the sorghum phyllosphere microbiome.</title>
        <authorList>
            <person name="Shade A."/>
        </authorList>
    </citation>
    <scope>NUCLEOTIDE SEQUENCE [LARGE SCALE GENOMIC DNA]</scope>
    <source>
        <strain evidence="1 2">SORGH_AS_0335</strain>
    </source>
</reference>
<protein>
    <recommendedName>
        <fullName evidence="3">DUF1513 domain-containing protein</fullName>
    </recommendedName>
</protein>
<evidence type="ECO:0008006" key="3">
    <source>
        <dbReference type="Google" id="ProtNLM"/>
    </source>
</evidence>
<evidence type="ECO:0000313" key="1">
    <source>
        <dbReference type="EMBL" id="MDR6214609.1"/>
    </source>
</evidence>
<keyword evidence="2" id="KW-1185">Reference proteome</keyword>
<gene>
    <name evidence="1" type="ORF">QE399_002298</name>
</gene>
<comment type="caution">
    <text evidence="1">The sequence shown here is derived from an EMBL/GenBank/DDBJ whole genome shotgun (WGS) entry which is preliminary data.</text>
</comment>